<name>A0A6H1Q9H2_PSEAI</name>
<evidence type="ECO:0000313" key="1">
    <source>
        <dbReference type="EMBL" id="QIZ23477.1"/>
    </source>
</evidence>
<sequence>MWEVTKLVGNHCRASRMRTPTNASACLAKMETSGNDY</sequence>
<keyword evidence="1" id="KW-0614">Plasmid</keyword>
<accession>A0A6H1Q9H2</accession>
<reference evidence="1" key="1">
    <citation type="submission" date="2020-01" db="EMBL/GenBank/DDBJ databases">
        <authorList>
            <person name="Zhou D."/>
        </authorList>
    </citation>
    <scope>NUCLEOTIDE SEQUENCE</scope>
    <source>
        <strain evidence="1">PA15W</strain>
        <plasmid evidence="1">pPA15W-NR</plasmid>
    </source>
</reference>
<proteinExistence type="predicted"/>
<dbReference type="AlphaFoldDB" id="A0A6H1Q9H2"/>
<dbReference type="EMBL" id="MN961672">
    <property type="protein sequence ID" value="QIZ23477.1"/>
    <property type="molecule type" value="Genomic_DNA"/>
</dbReference>
<geneLocation type="plasmid" evidence="1">
    <name>pPA15W-NR</name>
</geneLocation>
<protein>
    <submittedName>
        <fullName evidence="1">Uncharacterized protein</fullName>
    </submittedName>
</protein>
<organism evidence="1">
    <name type="scientific">Pseudomonas aeruginosa</name>
    <dbReference type="NCBI Taxonomy" id="287"/>
    <lineage>
        <taxon>Bacteria</taxon>
        <taxon>Pseudomonadati</taxon>
        <taxon>Pseudomonadota</taxon>
        <taxon>Gammaproteobacteria</taxon>
        <taxon>Pseudomonadales</taxon>
        <taxon>Pseudomonadaceae</taxon>
        <taxon>Pseudomonas</taxon>
    </lineage>
</organism>